<dbReference type="Gene3D" id="3.40.50.1820">
    <property type="entry name" value="alpha/beta hydrolase"/>
    <property type="match status" value="1"/>
</dbReference>
<dbReference type="Proteomes" id="UP000320216">
    <property type="component" value="Chromosome"/>
</dbReference>
<keyword evidence="3" id="KW-1185">Reference proteome</keyword>
<dbReference type="Pfam" id="PF09994">
    <property type="entry name" value="T6SS_Tle1-like_cat"/>
    <property type="match status" value="1"/>
</dbReference>
<proteinExistence type="predicted"/>
<sequence>MISGQPGAQQTDAASPKNIVVCFDGTNNLLDHHATNAAKIFMMLDLDHPRRQLAYYDPGVGTLPAAGAIGRLGKAWSQLGGLAFGWGMQTNITQAYAWLMNRYRPGDKIYVFGFSRGAFTARAFAALLARPGMLRAGSDNLVEYAVKEYVRPVRTKKLAETRKREAKEFADALCWGTAGQPVAAPPGTPPDDFLIALGQRDIHAVPVEYLGVWDTVESWFGGLGRLDWADTASLWNVRTLRHAVAIDEWRVQFGYSPVKHRAGFEEVWFAGVHCDVGGTFANHDLAKIALKWVFEGTGGDLLLRDGDWNEVYRRFCTVTGDFGPNQNTVNKDPWAYHLLGATRRRIPAGACVHASVRARQQADPTYRLNLADAAVPPVWVDENWAEFVERA</sequence>
<dbReference type="PANTHER" id="PTHR33840">
    <property type="match status" value="1"/>
</dbReference>
<accession>A0A5B8M5J1</accession>
<evidence type="ECO:0000313" key="2">
    <source>
        <dbReference type="EMBL" id="QDZ15214.1"/>
    </source>
</evidence>
<dbReference type="InterPro" id="IPR018712">
    <property type="entry name" value="Tle1-like_cat"/>
</dbReference>
<name>A0A5B8M5J1_9MICO</name>
<gene>
    <name evidence="2" type="ORF">FPZ11_11000</name>
</gene>
<dbReference type="KEGG" id="huw:FPZ11_11000"/>
<feature type="domain" description="T6SS Phospholipase effector Tle1-like catalytic" evidence="1">
    <location>
        <begin position="17"/>
        <end position="294"/>
    </location>
</feature>
<dbReference type="SUPFAM" id="SSF53474">
    <property type="entry name" value="alpha/beta-Hydrolases"/>
    <property type="match status" value="1"/>
</dbReference>
<dbReference type="EMBL" id="CP042305">
    <property type="protein sequence ID" value="QDZ15214.1"/>
    <property type="molecule type" value="Genomic_DNA"/>
</dbReference>
<dbReference type="PANTHER" id="PTHR33840:SF1">
    <property type="entry name" value="TLE1 PHOSPHOLIPASE DOMAIN-CONTAINING PROTEIN"/>
    <property type="match status" value="1"/>
</dbReference>
<dbReference type="OrthoDB" id="4378831at2"/>
<dbReference type="AlphaFoldDB" id="A0A5B8M5J1"/>
<evidence type="ECO:0000313" key="3">
    <source>
        <dbReference type="Proteomes" id="UP000320216"/>
    </source>
</evidence>
<reference evidence="2 3" key="1">
    <citation type="submission" date="2019-07" db="EMBL/GenBank/DDBJ databases">
        <title>Full genome sequence of Humibacter sp. WJ7-1.</title>
        <authorList>
            <person name="Im W.-T."/>
        </authorList>
    </citation>
    <scope>NUCLEOTIDE SEQUENCE [LARGE SCALE GENOMIC DNA]</scope>
    <source>
        <strain evidence="2 3">WJ7-1</strain>
    </source>
</reference>
<organism evidence="2 3">
    <name type="scientific">Humibacter ginsenosidimutans</name>
    <dbReference type="NCBI Taxonomy" id="2599293"/>
    <lineage>
        <taxon>Bacteria</taxon>
        <taxon>Bacillati</taxon>
        <taxon>Actinomycetota</taxon>
        <taxon>Actinomycetes</taxon>
        <taxon>Micrococcales</taxon>
        <taxon>Microbacteriaceae</taxon>
        <taxon>Humibacter</taxon>
    </lineage>
</organism>
<evidence type="ECO:0000259" key="1">
    <source>
        <dbReference type="Pfam" id="PF09994"/>
    </source>
</evidence>
<dbReference type="RefSeq" id="WP_146320868.1">
    <property type="nucleotide sequence ID" value="NZ_CP042305.1"/>
</dbReference>
<protein>
    <submittedName>
        <fullName evidence="2">DUF2235 domain-containing protein</fullName>
    </submittedName>
</protein>
<dbReference type="InterPro" id="IPR029058">
    <property type="entry name" value="AB_hydrolase_fold"/>
</dbReference>